<name>A0A023G1E7_AMBTT</name>
<accession>A0A023G1E7</accession>
<feature type="signal peptide" evidence="2">
    <location>
        <begin position="1"/>
        <end position="20"/>
    </location>
</feature>
<protein>
    <submittedName>
        <fullName evidence="3">Putative vegetative cell wall protein gp1</fullName>
    </submittedName>
</protein>
<evidence type="ECO:0000256" key="1">
    <source>
        <dbReference type="SAM" id="MobiDB-lite"/>
    </source>
</evidence>
<dbReference type="EMBL" id="GBBM01007397">
    <property type="protein sequence ID" value="JAC28021.1"/>
    <property type="molecule type" value="mRNA"/>
</dbReference>
<feature type="compositionally biased region" description="Pro residues" evidence="1">
    <location>
        <begin position="155"/>
        <end position="176"/>
    </location>
</feature>
<feature type="chain" id="PRO_5001516504" evidence="2">
    <location>
        <begin position="21"/>
        <end position="176"/>
    </location>
</feature>
<feature type="region of interest" description="Disordered" evidence="1">
    <location>
        <begin position="69"/>
        <end position="176"/>
    </location>
</feature>
<feature type="compositionally biased region" description="Basic and acidic residues" evidence="1">
    <location>
        <begin position="133"/>
        <end position="142"/>
    </location>
</feature>
<reference evidence="3" key="1">
    <citation type="submission" date="2014-03" db="EMBL/GenBank/DDBJ databases">
        <title>The sialotranscriptome of Amblyomma triste, Amblyomma parvum and Amblyomma cajennense ticks, uncovered by 454-based RNA-seq.</title>
        <authorList>
            <person name="Garcia G.R."/>
            <person name="Gardinassi L.G."/>
            <person name="Ribeiro J.M."/>
            <person name="Anatriello E."/>
            <person name="Ferreira B.R."/>
            <person name="Moreira H.N."/>
            <person name="Mafra C."/>
            <person name="Olegario M.M."/>
            <person name="Szabo P.J."/>
            <person name="Miranda-Santos I.K."/>
            <person name="Maruyama S.R."/>
        </authorList>
    </citation>
    <scope>NUCLEOTIDE SEQUENCE</scope>
    <source>
        <strain evidence="3">Mato Grasso do Sul</strain>
        <tissue evidence="3">Salivary glands</tissue>
    </source>
</reference>
<sequence>MISVHLSVLFVVLSNFPAWAVYVTQGQVFCEALCDPNGKGEQCLTGCLCFPRLDKPNLGKCFNPNAPYPQNFRDPRQPLPPSTNPWDRPLPSLPPSSGLRPLPRIPEPNGARRRPHPPGPASIGPLPQVPRSAGERPGDHLSRTPGTPLSMRNRPLPPIPVSPARRPLPPTPQRLG</sequence>
<keyword evidence="2" id="KW-0732">Signal</keyword>
<dbReference type="AlphaFoldDB" id="A0A023G1E7"/>
<evidence type="ECO:0000256" key="2">
    <source>
        <dbReference type="SAM" id="SignalP"/>
    </source>
</evidence>
<proteinExistence type="evidence at transcript level"/>
<evidence type="ECO:0000313" key="3">
    <source>
        <dbReference type="EMBL" id="JAC28021.1"/>
    </source>
</evidence>
<organism evidence="3">
    <name type="scientific">Amblyomma triste</name>
    <name type="common">Neotropical tick</name>
    <dbReference type="NCBI Taxonomy" id="251400"/>
    <lineage>
        <taxon>Eukaryota</taxon>
        <taxon>Metazoa</taxon>
        <taxon>Ecdysozoa</taxon>
        <taxon>Arthropoda</taxon>
        <taxon>Chelicerata</taxon>
        <taxon>Arachnida</taxon>
        <taxon>Acari</taxon>
        <taxon>Parasitiformes</taxon>
        <taxon>Ixodida</taxon>
        <taxon>Ixodoidea</taxon>
        <taxon>Ixodidae</taxon>
        <taxon>Amblyomminae</taxon>
        <taxon>Amblyomma</taxon>
    </lineage>
</organism>